<dbReference type="GO" id="GO:0010485">
    <property type="term" value="F:histone H4 acetyltransferase activity"/>
    <property type="evidence" value="ECO:0007669"/>
    <property type="project" value="InterPro"/>
</dbReference>
<name>A0A8B8DRC1_CRAVI</name>
<keyword evidence="10" id="KW-0449">Lipoprotein</keyword>
<comment type="catalytic activity">
    <reaction evidence="13">
        <text>N-terminal L-seryl-[histone H4] + acetyl-CoA = N-terminal N(alpha)-acetyl-L-seryl-[histone H4] + CoA + H(+)</text>
        <dbReference type="Rhea" id="RHEA:50596"/>
        <dbReference type="Rhea" id="RHEA-COMP:12740"/>
        <dbReference type="Rhea" id="RHEA-COMP:12743"/>
        <dbReference type="ChEBI" id="CHEBI:15378"/>
        <dbReference type="ChEBI" id="CHEBI:57287"/>
        <dbReference type="ChEBI" id="CHEBI:57288"/>
        <dbReference type="ChEBI" id="CHEBI:64738"/>
        <dbReference type="ChEBI" id="CHEBI:83690"/>
        <dbReference type="EC" id="2.3.1.257"/>
    </reaction>
</comment>
<dbReference type="GO" id="GO:1990189">
    <property type="term" value="F:protein N-terminal-serine acetyltransferase activity"/>
    <property type="evidence" value="ECO:0007669"/>
    <property type="project" value="UniProtKB-EC"/>
</dbReference>
<dbReference type="PANTHER" id="PTHR20531">
    <property type="entry name" value="N-ALPHA-ACETYLTRANSFERASE 40"/>
    <property type="match status" value="1"/>
</dbReference>
<dbReference type="GO" id="GO:0005634">
    <property type="term" value="C:nucleus"/>
    <property type="evidence" value="ECO:0007669"/>
    <property type="project" value="UniProtKB-SubCell"/>
</dbReference>
<accession>A0A8B8DRC1</accession>
<keyword evidence="6" id="KW-0963">Cytoplasm</keyword>
<feature type="domain" description="N-acetyltransferase" evidence="17">
    <location>
        <begin position="87"/>
        <end position="238"/>
    </location>
</feature>
<dbReference type="PROSITE" id="PS51186">
    <property type="entry name" value="GNAT"/>
    <property type="match status" value="1"/>
</dbReference>
<dbReference type="KEGG" id="cvn:111128805"/>
<evidence type="ECO:0000313" key="19">
    <source>
        <dbReference type="RefSeq" id="XP_022330385.1"/>
    </source>
</evidence>
<gene>
    <name evidence="19" type="primary">LOC111128805</name>
</gene>
<feature type="region of interest" description="Disordered" evidence="16">
    <location>
        <begin position="238"/>
        <end position="263"/>
    </location>
</feature>
<evidence type="ECO:0000256" key="10">
    <source>
        <dbReference type="ARBA" id="ARBA00023288"/>
    </source>
</evidence>
<protein>
    <recommendedName>
        <fullName evidence="5">N-alpha-acetyltransferase 40</fullName>
        <ecNumber evidence="4">2.3.1.257</ecNumber>
    </recommendedName>
    <alternativeName>
        <fullName evidence="14">N-acetyltransferase 11</fullName>
    </alternativeName>
    <alternativeName>
        <fullName evidence="15">N-alpha-acetyltransferase D</fullName>
    </alternativeName>
</protein>
<dbReference type="Pfam" id="PF00583">
    <property type="entry name" value="Acetyltransf_1"/>
    <property type="match status" value="1"/>
</dbReference>
<dbReference type="Proteomes" id="UP000694844">
    <property type="component" value="Chromosome 4"/>
</dbReference>
<dbReference type="EC" id="2.3.1.257" evidence="4"/>
<evidence type="ECO:0000256" key="12">
    <source>
        <dbReference type="ARBA" id="ARBA00047821"/>
    </source>
</evidence>
<keyword evidence="18" id="KW-1185">Reference proteome</keyword>
<reference evidence="19" key="1">
    <citation type="submission" date="2025-08" db="UniProtKB">
        <authorList>
            <consortium name="RefSeq"/>
        </authorList>
    </citation>
    <scope>IDENTIFICATION</scope>
    <source>
        <tissue evidence="19">Whole sample</tissue>
    </source>
</reference>
<keyword evidence="9" id="KW-0539">Nucleus</keyword>
<dbReference type="InterPro" id="IPR016181">
    <property type="entry name" value="Acyl_CoA_acyltransferase"/>
</dbReference>
<comment type="subcellular location">
    <subcellularLocation>
        <location evidence="2">Cytoplasm</location>
    </subcellularLocation>
    <subcellularLocation>
        <location evidence="1">Nucleus</location>
    </subcellularLocation>
</comment>
<dbReference type="InterPro" id="IPR000182">
    <property type="entry name" value="GNAT_dom"/>
</dbReference>
<evidence type="ECO:0000256" key="11">
    <source>
        <dbReference type="ARBA" id="ARBA00023315"/>
    </source>
</evidence>
<comment type="catalytic activity">
    <reaction evidence="12">
        <text>N-terminal L-seryl-[histone H2A] + acetyl-CoA = N-terminal N(alpha)-acetyl-L-seryl-[histone H2A] + CoA + H(+)</text>
        <dbReference type="Rhea" id="RHEA:50600"/>
        <dbReference type="Rhea" id="RHEA-COMP:12742"/>
        <dbReference type="Rhea" id="RHEA-COMP:12744"/>
        <dbReference type="ChEBI" id="CHEBI:15378"/>
        <dbReference type="ChEBI" id="CHEBI:57287"/>
        <dbReference type="ChEBI" id="CHEBI:57288"/>
        <dbReference type="ChEBI" id="CHEBI:64738"/>
        <dbReference type="ChEBI" id="CHEBI:83690"/>
        <dbReference type="EC" id="2.3.1.257"/>
    </reaction>
</comment>
<dbReference type="InterPro" id="IPR039949">
    <property type="entry name" value="NAA40"/>
</dbReference>
<evidence type="ECO:0000256" key="3">
    <source>
        <dbReference type="ARBA" id="ARBA00008870"/>
    </source>
</evidence>
<dbReference type="OrthoDB" id="424551at2759"/>
<evidence type="ECO:0000256" key="14">
    <source>
        <dbReference type="ARBA" id="ARBA00079213"/>
    </source>
</evidence>
<evidence type="ECO:0000256" key="7">
    <source>
        <dbReference type="ARBA" id="ARBA00022679"/>
    </source>
</evidence>
<dbReference type="AlphaFoldDB" id="A0A8B8DRC1"/>
<dbReference type="RefSeq" id="XP_022330385.1">
    <property type="nucleotide sequence ID" value="XM_022474677.1"/>
</dbReference>
<evidence type="ECO:0000256" key="15">
    <source>
        <dbReference type="ARBA" id="ARBA00082154"/>
    </source>
</evidence>
<dbReference type="SUPFAM" id="SSF55729">
    <property type="entry name" value="Acyl-CoA N-acyltransferases (Nat)"/>
    <property type="match status" value="1"/>
</dbReference>
<evidence type="ECO:0000313" key="18">
    <source>
        <dbReference type="Proteomes" id="UP000694844"/>
    </source>
</evidence>
<evidence type="ECO:0000256" key="16">
    <source>
        <dbReference type="SAM" id="MobiDB-lite"/>
    </source>
</evidence>
<evidence type="ECO:0000256" key="9">
    <source>
        <dbReference type="ARBA" id="ARBA00023242"/>
    </source>
</evidence>
<evidence type="ECO:0000256" key="2">
    <source>
        <dbReference type="ARBA" id="ARBA00004496"/>
    </source>
</evidence>
<feature type="compositionally biased region" description="Low complexity" evidence="16">
    <location>
        <begin position="245"/>
        <end position="255"/>
    </location>
</feature>
<dbReference type="CDD" id="cd04301">
    <property type="entry name" value="NAT_SF"/>
    <property type="match status" value="1"/>
</dbReference>
<keyword evidence="11" id="KW-0012">Acyltransferase</keyword>
<keyword evidence="7" id="KW-0808">Transferase</keyword>
<proteinExistence type="inferred from homology"/>
<keyword evidence="8" id="KW-0519">Myristate</keyword>
<evidence type="ECO:0000259" key="17">
    <source>
        <dbReference type="PROSITE" id="PS51186"/>
    </source>
</evidence>
<organism evidence="18 19">
    <name type="scientific">Crassostrea virginica</name>
    <name type="common">Eastern oyster</name>
    <dbReference type="NCBI Taxonomy" id="6565"/>
    <lineage>
        <taxon>Eukaryota</taxon>
        <taxon>Metazoa</taxon>
        <taxon>Spiralia</taxon>
        <taxon>Lophotrochozoa</taxon>
        <taxon>Mollusca</taxon>
        <taxon>Bivalvia</taxon>
        <taxon>Autobranchia</taxon>
        <taxon>Pteriomorphia</taxon>
        <taxon>Ostreida</taxon>
        <taxon>Ostreoidea</taxon>
        <taxon>Ostreidae</taxon>
        <taxon>Crassostrea</taxon>
    </lineage>
</organism>
<evidence type="ECO:0000256" key="1">
    <source>
        <dbReference type="ARBA" id="ARBA00004123"/>
    </source>
</evidence>
<evidence type="ECO:0000256" key="4">
    <source>
        <dbReference type="ARBA" id="ARBA00012950"/>
    </source>
</evidence>
<dbReference type="GO" id="GO:0005737">
    <property type="term" value="C:cytoplasm"/>
    <property type="evidence" value="ECO:0007669"/>
    <property type="project" value="UniProtKB-SubCell"/>
</dbReference>
<dbReference type="Gene3D" id="3.40.630.30">
    <property type="match status" value="1"/>
</dbReference>
<evidence type="ECO:0000256" key="13">
    <source>
        <dbReference type="ARBA" id="ARBA00049524"/>
    </source>
</evidence>
<evidence type="ECO:0000256" key="6">
    <source>
        <dbReference type="ARBA" id="ARBA00022490"/>
    </source>
</evidence>
<dbReference type="PANTHER" id="PTHR20531:SF1">
    <property type="entry name" value="N-ALPHA-ACETYLTRANSFERASE 40"/>
    <property type="match status" value="1"/>
</dbReference>
<comment type="similarity">
    <text evidence="3">Belongs to the acetyltransferase family. NAA40 subfamily.</text>
</comment>
<evidence type="ECO:0000256" key="5">
    <source>
        <dbReference type="ARBA" id="ARBA00015043"/>
    </source>
</evidence>
<dbReference type="FunFam" id="3.40.630.30:FF:000033">
    <property type="entry name" value="N-alpha-acetyltransferase 40 isoform X1"/>
    <property type="match status" value="1"/>
</dbReference>
<evidence type="ECO:0000256" key="8">
    <source>
        <dbReference type="ARBA" id="ARBA00022707"/>
    </source>
</evidence>
<dbReference type="GeneID" id="111128805"/>
<dbReference type="GO" id="GO:0043998">
    <property type="term" value="F:histone H2A acetyltransferase activity"/>
    <property type="evidence" value="ECO:0007669"/>
    <property type="project" value="InterPro"/>
</dbReference>
<sequence length="263" mass="30849">MTAPLQQHQVTRVSRLLVVFFKFQRKSTKGKEKKKRRKEENAKLEAALAKVEKANQIADPLELLSPFKKFERNGLQLRIECKKVTNMEKELIDWAFQLTKANMQTLYEDSDWGWKDKDKYTEMTEERAQYLIAFDIPTGKPMAFTHFRFDMELDDEVVYCYEIQLEEECRRKGLGKFLMQILELLAYKTEMTKVMLTTFKNNKVSQDFFKKTMKYEVDEISPEDPLFDDAYHYEILSKPTKPKPKATGPTPLTTTHAQAVTAS</sequence>